<dbReference type="PANTHER" id="PTHR43162">
    <property type="match status" value="1"/>
</dbReference>
<dbReference type="PANTHER" id="PTHR43162:SF1">
    <property type="entry name" value="PRESTALK A DIFFERENTIATION PROTEIN A"/>
    <property type="match status" value="1"/>
</dbReference>
<dbReference type="InterPro" id="IPR051604">
    <property type="entry name" value="Ergot_Alk_Oxidoreductase"/>
</dbReference>
<gene>
    <name evidence="2" type="ORF">QFZ56_005958</name>
</gene>
<dbReference type="SUPFAM" id="SSF51735">
    <property type="entry name" value="NAD(P)-binding Rossmann-fold domains"/>
    <property type="match status" value="1"/>
</dbReference>
<evidence type="ECO:0000313" key="3">
    <source>
        <dbReference type="Proteomes" id="UP001243364"/>
    </source>
</evidence>
<name>A0ABU0Q8J7_STRAH</name>
<dbReference type="Gene3D" id="3.90.25.10">
    <property type="entry name" value="UDP-galactose 4-epimerase, domain 1"/>
    <property type="match status" value="1"/>
</dbReference>
<comment type="caution">
    <text evidence="2">The sequence shown here is derived from an EMBL/GenBank/DDBJ whole genome shotgun (WGS) entry which is preliminary data.</text>
</comment>
<keyword evidence="3" id="KW-1185">Reference proteome</keyword>
<dbReference type="Proteomes" id="UP001243364">
    <property type="component" value="Unassembled WGS sequence"/>
</dbReference>
<evidence type="ECO:0000256" key="1">
    <source>
        <dbReference type="SAM" id="MobiDB-lite"/>
    </source>
</evidence>
<feature type="compositionally biased region" description="Basic and acidic residues" evidence="1">
    <location>
        <begin position="17"/>
        <end position="34"/>
    </location>
</feature>
<protein>
    <submittedName>
        <fullName evidence="2">Uncharacterized protein YbjT (DUF2867 family)</fullName>
    </submittedName>
</protein>
<sequence>MGPCGARQLTGAMTHNTADDTARTTAHDTADDTARPTAHHTTGCTVQNAARSMTVVVTGASGRTGGRVARAAEGAGLGVRSASRTQGFDWYDASTWADVLRGADAAYLVYPTDVGAPGAADAVGRLAREAVALGVRRLVLLSSRGEERALPTEEALRTSGADWTVVRAAWFAQNFSEGPLVEGLRSSGELVFPGGEVQEPFVDLRDVADVVVNALTEGDRYVGRTLDVSGPRLLTFREAVAEVGRAAGRELTYTPVSARQYGEQLAALGVPPEETAFLVELFESLLDGRNACLSAGVQEVLGREPRDFAEFAREAAETGVWKS</sequence>
<evidence type="ECO:0000313" key="2">
    <source>
        <dbReference type="EMBL" id="MDQ0686995.1"/>
    </source>
</evidence>
<reference evidence="2 3" key="1">
    <citation type="submission" date="2023-07" db="EMBL/GenBank/DDBJ databases">
        <title>Comparative genomics of wheat-associated soil bacteria to identify genetic determinants of phenazine resistance.</title>
        <authorList>
            <person name="Mouncey N."/>
        </authorList>
    </citation>
    <scope>NUCLEOTIDE SEQUENCE [LARGE SCALE GENOMIC DNA]</scope>
    <source>
        <strain evidence="2 3">W4I19-2</strain>
    </source>
</reference>
<organism evidence="2 3">
    <name type="scientific">Streptomyces achromogenes</name>
    <dbReference type="NCBI Taxonomy" id="67255"/>
    <lineage>
        <taxon>Bacteria</taxon>
        <taxon>Bacillati</taxon>
        <taxon>Actinomycetota</taxon>
        <taxon>Actinomycetes</taxon>
        <taxon>Kitasatosporales</taxon>
        <taxon>Streptomycetaceae</taxon>
        <taxon>Streptomyces</taxon>
    </lineage>
</organism>
<proteinExistence type="predicted"/>
<dbReference type="Gene3D" id="3.40.50.720">
    <property type="entry name" value="NAD(P)-binding Rossmann-like Domain"/>
    <property type="match status" value="1"/>
</dbReference>
<feature type="region of interest" description="Disordered" evidence="1">
    <location>
        <begin position="1"/>
        <end position="41"/>
    </location>
</feature>
<accession>A0ABU0Q8J7</accession>
<dbReference type="InterPro" id="IPR036291">
    <property type="entry name" value="NAD(P)-bd_dom_sf"/>
</dbReference>
<dbReference type="EMBL" id="JAUSYA010000001">
    <property type="protein sequence ID" value="MDQ0686995.1"/>
    <property type="molecule type" value="Genomic_DNA"/>
</dbReference>